<evidence type="ECO:0000313" key="4">
    <source>
        <dbReference type="Proteomes" id="UP000230605"/>
    </source>
</evidence>
<dbReference type="EMBL" id="LKMD01000104">
    <property type="protein sequence ID" value="PIA94912.1"/>
    <property type="molecule type" value="Genomic_DNA"/>
</dbReference>
<dbReference type="GO" id="GO:0004029">
    <property type="term" value="F:aldehyde dehydrogenase (NAD+) activity"/>
    <property type="evidence" value="ECO:0007669"/>
    <property type="project" value="TreeGrafter"/>
</dbReference>
<dbReference type="AlphaFoldDB" id="A0A2G5HRQ7"/>
<dbReference type="InterPro" id="IPR008030">
    <property type="entry name" value="NmrA-like"/>
</dbReference>
<dbReference type="PANTHER" id="PTHR48079">
    <property type="entry name" value="PROTEIN YEEZ"/>
    <property type="match status" value="1"/>
</dbReference>
<dbReference type="InterPro" id="IPR051783">
    <property type="entry name" value="NAD(P)-dependent_oxidoreduct"/>
</dbReference>
<dbReference type="PANTHER" id="PTHR48079:SF6">
    <property type="entry name" value="NAD(P)-BINDING DOMAIN-CONTAINING PROTEIN-RELATED"/>
    <property type="match status" value="1"/>
</dbReference>
<evidence type="ECO:0000313" key="3">
    <source>
        <dbReference type="EMBL" id="PIA94912.1"/>
    </source>
</evidence>
<feature type="domain" description="NmrA-like" evidence="2">
    <location>
        <begin position="26"/>
        <end position="100"/>
    </location>
</feature>
<name>A0A2G5HRQ7_CERBT</name>
<feature type="domain" description="NAD-dependent epimerase/dehydratase" evidence="1">
    <location>
        <begin position="181"/>
        <end position="267"/>
    </location>
</feature>
<dbReference type="Pfam" id="PF05368">
    <property type="entry name" value="NmrA"/>
    <property type="match status" value="1"/>
</dbReference>
<organism evidence="3 4">
    <name type="scientific">Cercospora beticola</name>
    <name type="common">Sugarbeet leaf spot fungus</name>
    <dbReference type="NCBI Taxonomy" id="122368"/>
    <lineage>
        <taxon>Eukaryota</taxon>
        <taxon>Fungi</taxon>
        <taxon>Dikarya</taxon>
        <taxon>Ascomycota</taxon>
        <taxon>Pezizomycotina</taxon>
        <taxon>Dothideomycetes</taxon>
        <taxon>Dothideomycetidae</taxon>
        <taxon>Mycosphaerellales</taxon>
        <taxon>Mycosphaerellaceae</taxon>
        <taxon>Cercospora</taxon>
    </lineage>
</organism>
<dbReference type="SUPFAM" id="SSF51735">
    <property type="entry name" value="NAD(P)-binding Rossmann-fold domains"/>
    <property type="match status" value="1"/>
</dbReference>
<dbReference type="InterPro" id="IPR036291">
    <property type="entry name" value="NAD(P)-bd_dom_sf"/>
</dbReference>
<protein>
    <recommendedName>
        <fullName evidence="5">NAD(P)-binding domain-containing protein</fullName>
    </recommendedName>
</protein>
<evidence type="ECO:0000259" key="2">
    <source>
        <dbReference type="Pfam" id="PF05368"/>
    </source>
</evidence>
<dbReference type="GO" id="GO:0005737">
    <property type="term" value="C:cytoplasm"/>
    <property type="evidence" value="ECO:0007669"/>
    <property type="project" value="TreeGrafter"/>
</dbReference>
<dbReference type="Pfam" id="PF01370">
    <property type="entry name" value="Epimerase"/>
    <property type="match status" value="1"/>
</dbReference>
<dbReference type="InterPro" id="IPR001509">
    <property type="entry name" value="Epimerase_deHydtase"/>
</dbReference>
<gene>
    <name evidence="3" type="ORF">CB0940_08462</name>
</gene>
<dbReference type="Proteomes" id="UP000230605">
    <property type="component" value="Chromosome 6"/>
</dbReference>
<accession>A0A2G5HRQ7</accession>
<proteinExistence type="predicted"/>
<sequence length="387" mass="42249">MQHNITTEVPPPSPHKLPERNNKMVKIFVTGATGYIGGDALYAIATSHPEYDITALVRNSDKGAKVASQYASVKLVYGDLDSVELIEQEAKVADIVCHFANADHAPSAEAIIRGLSSHDASSPGFYIHTSGTGLLMWEDMREGKSNNAIFGSQFREKIYDDLENVSDVTSLPDDAPHRKIDKIVLAAGKDLADRVKTAIVSPPCIYGPGRGPDNQRSHQVPELIRTSLEKGYVPKVNEGKTYWGHVHVHDLSALYLKLVEEAAAGGSTKEWPGKPAVWGAEGYYFCENGEHVWGEVSQLVADEMKKQKFIDNADVRSITAEDAAERTPAGHLLWGANSRARAKRGKELLSWKPEGVSLEDEILRAVEDEARRRGVRPGHAAVAAGDL</sequence>
<evidence type="ECO:0000259" key="1">
    <source>
        <dbReference type="Pfam" id="PF01370"/>
    </source>
</evidence>
<evidence type="ECO:0008006" key="5">
    <source>
        <dbReference type="Google" id="ProtNLM"/>
    </source>
</evidence>
<dbReference type="Gene3D" id="3.40.50.720">
    <property type="entry name" value="NAD(P)-binding Rossmann-like Domain"/>
    <property type="match status" value="2"/>
</dbReference>
<reference evidence="3 4" key="1">
    <citation type="submission" date="2015-10" db="EMBL/GenBank/DDBJ databases">
        <title>The cercosporin biosynthetic gene cluster was horizontally transferred to several fungal lineages and shown to be expanded in Cercospora beticola based on microsynteny with recipient genomes.</title>
        <authorList>
            <person name="De Jonge R."/>
            <person name="Ebert M.K."/>
            <person name="Suttle J.C."/>
            <person name="Jurick Ii W.M."/>
            <person name="Secor G.A."/>
            <person name="Thomma B.P."/>
            <person name="Van De Peer Y."/>
            <person name="Bolton M.D."/>
        </authorList>
    </citation>
    <scope>NUCLEOTIDE SEQUENCE [LARGE SCALE GENOMIC DNA]</scope>
    <source>
        <strain evidence="3 4">09-40</strain>
    </source>
</reference>
<dbReference type="OrthoDB" id="2130169at2759"/>
<comment type="caution">
    <text evidence="3">The sequence shown here is derived from an EMBL/GenBank/DDBJ whole genome shotgun (WGS) entry which is preliminary data.</text>
</comment>